<sequence>MDATHRQLLIDRYRQSLDEFDAAVVGLAQDELDRRAAPGEWAVGTIIHHVADTDVIAGGRLRLLLARNGAPIAAYGEEELADVSDAGSRSSESSLALIRSLHGATLELLLGAKVKPLLNTGVHEQIGEYSVALWVERRSQHLQEHSQQIREARAK</sequence>
<protein>
    <submittedName>
        <fullName evidence="2">DinB family protein</fullName>
    </submittedName>
</protein>
<dbReference type="AlphaFoldDB" id="A0A934N8W1"/>
<dbReference type="Gene3D" id="1.20.120.450">
    <property type="entry name" value="dinb family like domain"/>
    <property type="match status" value="1"/>
</dbReference>
<accession>A0A934N8W1</accession>
<gene>
    <name evidence="2" type="ORF">JF887_02790</name>
</gene>
<reference evidence="2 3" key="1">
    <citation type="submission" date="2020-10" db="EMBL/GenBank/DDBJ databases">
        <title>Ca. Dormibacterota MAGs.</title>
        <authorList>
            <person name="Montgomery K."/>
        </authorList>
    </citation>
    <scope>NUCLEOTIDE SEQUENCE [LARGE SCALE GENOMIC DNA]</scope>
    <source>
        <strain evidence="2">Mitchell_Peninsula_5</strain>
    </source>
</reference>
<dbReference type="Pfam" id="PF12867">
    <property type="entry name" value="DinB_2"/>
    <property type="match status" value="1"/>
</dbReference>
<dbReference type="InterPro" id="IPR024775">
    <property type="entry name" value="DinB-like"/>
</dbReference>
<proteinExistence type="predicted"/>
<dbReference type="SUPFAM" id="SSF109854">
    <property type="entry name" value="DinB/YfiT-like putative metalloenzymes"/>
    <property type="match status" value="1"/>
</dbReference>
<evidence type="ECO:0000259" key="1">
    <source>
        <dbReference type="Pfam" id="PF12867"/>
    </source>
</evidence>
<organism evidence="2 3">
    <name type="scientific">Candidatus Amunia macphersoniae</name>
    <dbReference type="NCBI Taxonomy" id="3127014"/>
    <lineage>
        <taxon>Bacteria</taxon>
        <taxon>Bacillati</taxon>
        <taxon>Candidatus Dormiibacterota</taxon>
        <taxon>Candidatus Dormibacteria</taxon>
        <taxon>Candidatus Aeolococcales</taxon>
        <taxon>Candidatus Aeolococcaceae</taxon>
        <taxon>Candidatus Amunia</taxon>
    </lineage>
</organism>
<name>A0A934N8W1_9BACT</name>
<dbReference type="Proteomes" id="UP000614410">
    <property type="component" value="Unassembled WGS sequence"/>
</dbReference>
<dbReference type="InterPro" id="IPR034660">
    <property type="entry name" value="DinB/YfiT-like"/>
</dbReference>
<evidence type="ECO:0000313" key="3">
    <source>
        <dbReference type="Proteomes" id="UP000614410"/>
    </source>
</evidence>
<comment type="caution">
    <text evidence="2">The sequence shown here is derived from an EMBL/GenBank/DDBJ whole genome shotgun (WGS) entry which is preliminary data.</text>
</comment>
<dbReference type="EMBL" id="JAEKNN010000011">
    <property type="protein sequence ID" value="MBJ7608347.1"/>
    <property type="molecule type" value="Genomic_DNA"/>
</dbReference>
<feature type="domain" description="DinB-like" evidence="1">
    <location>
        <begin position="13"/>
        <end position="149"/>
    </location>
</feature>
<evidence type="ECO:0000313" key="2">
    <source>
        <dbReference type="EMBL" id="MBJ7608347.1"/>
    </source>
</evidence>